<dbReference type="EMBL" id="CP016503">
    <property type="protein sequence ID" value="ANV98394.1"/>
    <property type="molecule type" value="Genomic_DNA"/>
</dbReference>
<organism evidence="1 2">
    <name type="scientific">Helicobacter enhydrae</name>
    <dbReference type="NCBI Taxonomy" id="222136"/>
    <lineage>
        <taxon>Bacteria</taxon>
        <taxon>Pseudomonadati</taxon>
        <taxon>Campylobacterota</taxon>
        <taxon>Epsilonproteobacteria</taxon>
        <taxon>Campylobacterales</taxon>
        <taxon>Helicobacteraceae</taxon>
        <taxon>Helicobacter</taxon>
    </lineage>
</organism>
<name>A0A1B1U6H1_9HELI</name>
<dbReference type="STRING" id="222136.BBW65_06110"/>
<gene>
    <name evidence="1" type="ORF">BBW65_06110</name>
</gene>
<dbReference type="KEGG" id="het:BBW65_06110"/>
<accession>A0A1B1U6H1</accession>
<dbReference type="Proteomes" id="UP000092884">
    <property type="component" value="Chromosome"/>
</dbReference>
<protein>
    <submittedName>
        <fullName evidence="1">Uncharacterized protein</fullName>
    </submittedName>
</protein>
<evidence type="ECO:0000313" key="1">
    <source>
        <dbReference type="EMBL" id="ANV98394.1"/>
    </source>
</evidence>
<sequence length="181" mass="20341">MKNLIYNTQRHKGALEQVEIMLANQKEIYFFGGLGSMSLASVNAQFLKTKGIDFNGFIANERFIQQATHLGKPVVAIEKCEIPRDVNVIVGISNWIDARSELESYGFHNIFVFDAFAELFLEDITLEYFQKNIDGFEQTYAILQDQTSKDCMVAYLQGKIFNNFSGLASTYAGGGHILKAC</sequence>
<dbReference type="RefSeq" id="WP_066341079.1">
    <property type="nucleotide sequence ID" value="NZ_CP016503.1"/>
</dbReference>
<proteinExistence type="predicted"/>
<dbReference type="OrthoDB" id="9802097at2"/>
<keyword evidence="2" id="KW-1185">Reference proteome</keyword>
<evidence type="ECO:0000313" key="2">
    <source>
        <dbReference type="Proteomes" id="UP000092884"/>
    </source>
</evidence>
<reference evidence="2" key="1">
    <citation type="submission" date="2016-07" db="EMBL/GenBank/DDBJ databases">
        <authorList>
            <person name="Florea S."/>
            <person name="Webb J.S."/>
            <person name="Jaromczyk J."/>
            <person name="Schardl C.L."/>
        </authorList>
    </citation>
    <scope>NUCLEOTIDE SEQUENCE [LARGE SCALE GENOMIC DNA]</scope>
    <source>
        <strain evidence="2">MIT 01-6242</strain>
    </source>
</reference>
<dbReference type="AlphaFoldDB" id="A0A1B1U6H1"/>